<evidence type="ECO:0000313" key="2">
    <source>
        <dbReference type="Proteomes" id="UP000235145"/>
    </source>
</evidence>
<proteinExistence type="predicted"/>
<keyword evidence="2" id="KW-1185">Reference proteome</keyword>
<dbReference type="EMBL" id="NBSK02000004">
    <property type="protein sequence ID" value="KAJ0211546.1"/>
    <property type="molecule type" value="Genomic_DNA"/>
</dbReference>
<reference evidence="1 2" key="1">
    <citation type="journal article" date="2017" name="Nat. Commun.">
        <title>Genome assembly with in vitro proximity ligation data and whole-genome triplication in lettuce.</title>
        <authorList>
            <person name="Reyes-Chin-Wo S."/>
            <person name="Wang Z."/>
            <person name="Yang X."/>
            <person name="Kozik A."/>
            <person name="Arikit S."/>
            <person name="Song C."/>
            <person name="Xia L."/>
            <person name="Froenicke L."/>
            <person name="Lavelle D.O."/>
            <person name="Truco M.J."/>
            <person name="Xia R."/>
            <person name="Zhu S."/>
            <person name="Xu C."/>
            <person name="Xu H."/>
            <person name="Xu X."/>
            <person name="Cox K."/>
            <person name="Korf I."/>
            <person name="Meyers B.C."/>
            <person name="Michelmore R.W."/>
        </authorList>
    </citation>
    <scope>NUCLEOTIDE SEQUENCE [LARGE SCALE GENOMIC DNA]</scope>
    <source>
        <strain evidence="2">cv. Salinas</strain>
        <tissue evidence="1">Seedlings</tissue>
    </source>
</reference>
<organism evidence="1 2">
    <name type="scientific">Lactuca sativa</name>
    <name type="common">Garden lettuce</name>
    <dbReference type="NCBI Taxonomy" id="4236"/>
    <lineage>
        <taxon>Eukaryota</taxon>
        <taxon>Viridiplantae</taxon>
        <taxon>Streptophyta</taxon>
        <taxon>Embryophyta</taxon>
        <taxon>Tracheophyta</taxon>
        <taxon>Spermatophyta</taxon>
        <taxon>Magnoliopsida</taxon>
        <taxon>eudicotyledons</taxon>
        <taxon>Gunneridae</taxon>
        <taxon>Pentapetalae</taxon>
        <taxon>asterids</taxon>
        <taxon>campanulids</taxon>
        <taxon>Asterales</taxon>
        <taxon>Asteraceae</taxon>
        <taxon>Cichorioideae</taxon>
        <taxon>Cichorieae</taxon>
        <taxon>Lactucinae</taxon>
        <taxon>Lactuca</taxon>
    </lineage>
</organism>
<dbReference type="Proteomes" id="UP000235145">
    <property type="component" value="Unassembled WGS sequence"/>
</dbReference>
<sequence>MELLTLICGISMKAVMLLLILLLNSLKGKLDSKANAKLRMRMRNYLINTGEETNSMKLFTHHLLELFEIDATIAVNINRRNHLPAILQRTLLA</sequence>
<dbReference type="AlphaFoldDB" id="A0A9R1VS51"/>
<name>A0A9R1VS51_LACSA</name>
<protein>
    <submittedName>
        <fullName evidence="1">Uncharacterized protein</fullName>
    </submittedName>
</protein>
<evidence type="ECO:0000313" key="1">
    <source>
        <dbReference type="EMBL" id="KAJ0211546.1"/>
    </source>
</evidence>
<comment type="caution">
    <text evidence="1">The sequence shown here is derived from an EMBL/GenBank/DDBJ whole genome shotgun (WGS) entry which is preliminary data.</text>
</comment>
<accession>A0A9R1VS51</accession>
<gene>
    <name evidence="1" type="ORF">LSAT_V11C400217710</name>
</gene>